<keyword evidence="2" id="KW-0325">Glycoprotein</keyword>
<evidence type="ECO:0000256" key="1">
    <source>
        <dbReference type="ARBA" id="ARBA00022723"/>
    </source>
</evidence>
<gene>
    <name evidence="5" type="ORF">OCK74_02630</name>
</gene>
<dbReference type="PANTHER" id="PTHR42970">
    <property type="entry name" value="PECTATE LYASE C-RELATED"/>
    <property type="match status" value="1"/>
</dbReference>
<dbReference type="Proteomes" id="UP001155483">
    <property type="component" value="Unassembled WGS sequence"/>
</dbReference>
<dbReference type="EMBL" id="JAOTIF010000001">
    <property type="protein sequence ID" value="MCU7547988.1"/>
    <property type="molecule type" value="Genomic_DNA"/>
</dbReference>
<dbReference type="InterPro" id="IPR012334">
    <property type="entry name" value="Pectin_lyas_fold"/>
</dbReference>
<dbReference type="SUPFAM" id="SSF51126">
    <property type="entry name" value="Pectin lyase-like"/>
    <property type="match status" value="1"/>
</dbReference>
<accession>A0A9X3BGQ7</accession>
<reference evidence="5" key="1">
    <citation type="submission" date="2022-09" db="EMBL/GenBank/DDBJ databases">
        <authorList>
            <person name="Yuan C."/>
            <person name="Ke Z."/>
        </authorList>
    </citation>
    <scope>NUCLEOTIDE SEQUENCE</scope>
    <source>
        <strain evidence="5">LB-8</strain>
    </source>
</reference>
<dbReference type="PROSITE" id="PS51257">
    <property type="entry name" value="PROKAR_LIPOPROTEIN"/>
    <property type="match status" value="1"/>
</dbReference>
<sequence>MLNKFILSIFSAALLLQACAQTRKAQVVSSKQFDANQQVNVTNGQALAFPGAEGWGKYTSGGRGGKVMVVTNLNDDGPGSFRNAVLAKGPRIVVFAVSGTIHLEWPLSIKSDITIAGQTAPGDGICLADYPVQLGGDNIIVRYMRFRMGDRYQNKGKIDGAGGDDAFGGTRRNKIIIDHCTMSWSTDEVCSVYAGDSTTLQWNLLSEPLNYSYHFETGDTDFEHHGYGGIWGGKHASLHHNLFAHCNSRTPRFDGIRNSPIENADFRNNVIYDWGVNNVYAGEGGNYNIVNNYYKYGPSTNEKVKNRVVNPYKKEPKIPFGKFFLAGNYIDGAPEVTTNNWLGVIMEDGTKADADQAKVNTPFSSVAITMQSPQGAYEAVLKSAGASYRRDTLDQRIIKDVRNRTGRFIDVQGGFPHGTDYSISSKAWPVLQSLPAPKDSDADGMPDEWEQKNGLNANDATDASGNKLHQFYTNVEVYINSLTSKGK</sequence>
<keyword evidence="4" id="KW-0732">Signal</keyword>
<evidence type="ECO:0000256" key="4">
    <source>
        <dbReference type="SAM" id="SignalP"/>
    </source>
</evidence>
<organism evidence="5 6">
    <name type="scientific">Paraflavisolibacter caeni</name>
    <dbReference type="NCBI Taxonomy" id="2982496"/>
    <lineage>
        <taxon>Bacteria</taxon>
        <taxon>Pseudomonadati</taxon>
        <taxon>Bacteroidota</taxon>
        <taxon>Chitinophagia</taxon>
        <taxon>Chitinophagales</taxon>
        <taxon>Chitinophagaceae</taxon>
        <taxon>Paraflavisolibacter</taxon>
    </lineage>
</organism>
<feature type="chain" id="PRO_5040941836" evidence="4">
    <location>
        <begin position="21"/>
        <end position="487"/>
    </location>
</feature>
<dbReference type="InterPro" id="IPR052063">
    <property type="entry name" value="Polysaccharide_Lyase_1"/>
</dbReference>
<keyword evidence="5" id="KW-0456">Lyase</keyword>
<dbReference type="PANTHER" id="PTHR42970:SF1">
    <property type="entry name" value="PECTATE LYASE C-RELATED"/>
    <property type="match status" value="1"/>
</dbReference>
<keyword evidence="6" id="KW-1185">Reference proteome</keyword>
<dbReference type="RefSeq" id="WP_279295432.1">
    <property type="nucleotide sequence ID" value="NZ_JAOTIF010000001.1"/>
</dbReference>
<feature type="region of interest" description="Disordered" evidence="3">
    <location>
        <begin position="436"/>
        <end position="461"/>
    </location>
</feature>
<dbReference type="Gene3D" id="2.160.20.10">
    <property type="entry name" value="Single-stranded right-handed beta-helix, Pectin lyase-like"/>
    <property type="match status" value="1"/>
</dbReference>
<name>A0A9X3BGQ7_9BACT</name>
<reference evidence="5" key="2">
    <citation type="submission" date="2023-04" db="EMBL/GenBank/DDBJ databases">
        <title>Paracnuella aquatica gen. nov., sp. nov., a member of the family Chitinophagaceae isolated from a hot spring.</title>
        <authorList>
            <person name="Wang C."/>
        </authorList>
    </citation>
    <scope>NUCLEOTIDE SEQUENCE</scope>
    <source>
        <strain evidence="5">LB-8</strain>
    </source>
</reference>
<protein>
    <submittedName>
        <fullName evidence="5">Pectate lyase</fullName>
    </submittedName>
</protein>
<dbReference type="GO" id="GO:0016829">
    <property type="term" value="F:lyase activity"/>
    <property type="evidence" value="ECO:0007669"/>
    <property type="project" value="UniProtKB-KW"/>
</dbReference>
<dbReference type="InterPro" id="IPR011050">
    <property type="entry name" value="Pectin_lyase_fold/virulence"/>
</dbReference>
<comment type="caution">
    <text evidence="5">The sequence shown here is derived from an EMBL/GenBank/DDBJ whole genome shotgun (WGS) entry which is preliminary data.</text>
</comment>
<evidence type="ECO:0000256" key="3">
    <source>
        <dbReference type="SAM" id="MobiDB-lite"/>
    </source>
</evidence>
<proteinExistence type="predicted"/>
<feature type="signal peptide" evidence="4">
    <location>
        <begin position="1"/>
        <end position="20"/>
    </location>
</feature>
<dbReference type="AlphaFoldDB" id="A0A9X3BGQ7"/>
<evidence type="ECO:0000256" key="2">
    <source>
        <dbReference type="ARBA" id="ARBA00023180"/>
    </source>
</evidence>
<dbReference type="GO" id="GO:0046872">
    <property type="term" value="F:metal ion binding"/>
    <property type="evidence" value="ECO:0007669"/>
    <property type="project" value="UniProtKB-KW"/>
</dbReference>
<keyword evidence="1" id="KW-0479">Metal-binding</keyword>
<evidence type="ECO:0000313" key="5">
    <source>
        <dbReference type="EMBL" id="MCU7547988.1"/>
    </source>
</evidence>
<evidence type="ECO:0000313" key="6">
    <source>
        <dbReference type="Proteomes" id="UP001155483"/>
    </source>
</evidence>